<dbReference type="AlphaFoldDB" id="A0A7W4Z397"/>
<keyword evidence="2" id="KW-1185">Reference proteome</keyword>
<name>A0A7W4Z397_9ACTN</name>
<comment type="caution">
    <text evidence="1">The sequence shown here is derived from an EMBL/GenBank/DDBJ whole genome shotgun (WGS) entry which is preliminary data.</text>
</comment>
<dbReference type="EMBL" id="JACHWR010000002">
    <property type="protein sequence ID" value="MBB3043475.1"/>
    <property type="molecule type" value="Genomic_DNA"/>
</dbReference>
<proteinExistence type="predicted"/>
<gene>
    <name evidence="1" type="ORF">FHU40_003293</name>
</gene>
<evidence type="ECO:0000313" key="2">
    <source>
        <dbReference type="Proteomes" id="UP000589626"/>
    </source>
</evidence>
<accession>A0A7W4Z397</accession>
<organism evidence="1 2">
    <name type="scientific">Nocardioides soli</name>
    <dbReference type="NCBI Taxonomy" id="1036020"/>
    <lineage>
        <taxon>Bacteria</taxon>
        <taxon>Bacillati</taxon>
        <taxon>Actinomycetota</taxon>
        <taxon>Actinomycetes</taxon>
        <taxon>Propionibacteriales</taxon>
        <taxon>Nocardioidaceae</taxon>
        <taxon>Nocardioides</taxon>
    </lineage>
</organism>
<sequence>MPRGDPADVKAAEVLPIELSDRLVLAIGEPGVGSVPIAALTELTALVALLAATPGPAWGRSHCAAEDPCSDGGVDAGRWDTMVVGSGGSAPTGPRSVSAALEQWGGQGKPMMVDVPGSSYPTYAKAVLGLSALDGTAAVRVVVPASGPSTWVVLSMRTGPLAQSVHHTHLFVTARLAWSDALAEALTAALPGSATGWRSLLDAQ</sequence>
<evidence type="ECO:0000313" key="1">
    <source>
        <dbReference type="EMBL" id="MBB3043475.1"/>
    </source>
</evidence>
<protein>
    <submittedName>
        <fullName evidence="1">Uncharacterized protein</fullName>
    </submittedName>
</protein>
<reference evidence="1 2" key="1">
    <citation type="submission" date="2020-08" db="EMBL/GenBank/DDBJ databases">
        <title>Sequencing the genomes of 1000 actinobacteria strains.</title>
        <authorList>
            <person name="Klenk H.-P."/>
        </authorList>
    </citation>
    <scope>NUCLEOTIDE SEQUENCE [LARGE SCALE GENOMIC DNA]</scope>
    <source>
        <strain evidence="1 2">DSM 105498</strain>
    </source>
</reference>
<dbReference type="Proteomes" id="UP000589626">
    <property type="component" value="Unassembled WGS sequence"/>
</dbReference>